<evidence type="ECO:0000256" key="5">
    <source>
        <dbReference type="ARBA" id="ARBA00023004"/>
    </source>
</evidence>
<dbReference type="GO" id="GO:0043386">
    <property type="term" value="P:mycotoxin biosynthetic process"/>
    <property type="evidence" value="ECO:0007669"/>
    <property type="project" value="UniProtKB-ARBA"/>
</dbReference>
<organism evidence="8 9">
    <name type="scientific">Penicillium cataractarum</name>
    <dbReference type="NCBI Taxonomy" id="2100454"/>
    <lineage>
        <taxon>Eukaryota</taxon>
        <taxon>Fungi</taxon>
        <taxon>Dikarya</taxon>
        <taxon>Ascomycota</taxon>
        <taxon>Pezizomycotina</taxon>
        <taxon>Eurotiomycetes</taxon>
        <taxon>Eurotiomycetidae</taxon>
        <taxon>Eurotiales</taxon>
        <taxon>Aspergillaceae</taxon>
        <taxon>Penicillium</taxon>
    </lineage>
</organism>
<reference evidence="8" key="1">
    <citation type="submission" date="2022-11" db="EMBL/GenBank/DDBJ databases">
        <authorList>
            <person name="Petersen C."/>
        </authorList>
    </citation>
    <scope>NUCLEOTIDE SEQUENCE</scope>
    <source>
        <strain evidence="8">IBT 29864</strain>
    </source>
</reference>
<dbReference type="Gene3D" id="1.10.630.10">
    <property type="entry name" value="Cytochrome P450"/>
    <property type="match status" value="1"/>
</dbReference>
<dbReference type="InterPro" id="IPR001128">
    <property type="entry name" value="Cyt_P450"/>
</dbReference>
<proteinExistence type="inferred from homology"/>
<sequence length="513" mass="57754">MEFTSVLLFLIGPKPPHSLIWGHLKLFNDTIKLFPPNTALSVFYTTIAQKYELRGIFYLDLWPFSHSQMVLIAPDAADLVTVRRNYPLHDVVSQFVGPLLGEKAIGGADGETWKMLHRMIAPGFRPSSVKAMMSIIADQTMETFYPALKSYASSGEVFSMENAAGELIFSINIKLILGTSISKQKISELLHDINRILGYAQLISLTSSTNPVKKWTTWWRKRQAAQRIDDFLRSFIAQHHLAGYDRTLDSPDAQGRMTILDSMIFEGRRMGIDSQSSGKLSPAFRDIVVDNVKGLLFGGYGTTTDTLCFVFIMLSLHPHVMVKLRNEHSEVFGASLASTQEILRRTPQKTSELLYTTAVIKETLRLFPVGFGARKAMPGIDALQYNGKLYPTSNHLIIPCTHTIHYDPEVFTQPSRFDPERFMEPNKVPREAWRPFERGARSCIGRDLAMEKLRTVLLLTVRNFDLECASVEPRKTPTAPFTDLDLQLGNLAFQEMALSAKPRGGTMMKVTSR</sequence>
<name>A0A9W9RIU6_9EURO</name>
<keyword evidence="4" id="KW-0560">Oxidoreductase</keyword>
<dbReference type="SUPFAM" id="SSF48264">
    <property type="entry name" value="Cytochrome P450"/>
    <property type="match status" value="1"/>
</dbReference>
<gene>
    <name evidence="8" type="ORF">N7496_010761</name>
</gene>
<evidence type="ECO:0000313" key="8">
    <source>
        <dbReference type="EMBL" id="KAJ5358348.1"/>
    </source>
</evidence>
<protein>
    <submittedName>
        <fullName evidence="8">Cytochrome P450</fullName>
    </submittedName>
</protein>
<comment type="similarity">
    <text evidence="1">Belongs to the cytochrome P450 family.</text>
</comment>
<dbReference type="GO" id="GO:0005506">
    <property type="term" value="F:iron ion binding"/>
    <property type="evidence" value="ECO:0007669"/>
    <property type="project" value="InterPro"/>
</dbReference>
<reference evidence="8" key="2">
    <citation type="journal article" date="2023" name="IMA Fungus">
        <title>Comparative genomic study of the Penicillium genus elucidates a diverse pangenome and 15 lateral gene transfer events.</title>
        <authorList>
            <person name="Petersen C."/>
            <person name="Sorensen T."/>
            <person name="Nielsen M.R."/>
            <person name="Sondergaard T.E."/>
            <person name="Sorensen J.L."/>
            <person name="Fitzpatrick D.A."/>
            <person name="Frisvad J.C."/>
            <person name="Nielsen K.L."/>
        </authorList>
    </citation>
    <scope>NUCLEOTIDE SEQUENCE</scope>
    <source>
        <strain evidence="8">IBT 29864</strain>
    </source>
</reference>
<dbReference type="GO" id="GO:0020037">
    <property type="term" value="F:heme binding"/>
    <property type="evidence" value="ECO:0007669"/>
    <property type="project" value="InterPro"/>
</dbReference>
<evidence type="ECO:0000256" key="6">
    <source>
        <dbReference type="ARBA" id="ARBA00023033"/>
    </source>
</evidence>
<dbReference type="InterPro" id="IPR036396">
    <property type="entry name" value="Cyt_P450_sf"/>
</dbReference>
<dbReference type="RefSeq" id="XP_056549634.1">
    <property type="nucleotide sequence ID" value="XM_056703674.1"/>
</dbReference>
<evidence type="ECO:0000256" key="3">
    <source>
        <dbReference type="ARBA" id="ARBA00022723"/>
    </source>
</evidence>
<dbReference type="GeneID" id="81442853"/>
<dbReference type="Proteomes" id="UP001147782">
    <property type="component" value="Unassembled WGS sequence"/>
</dbReference>
<evidence type="ECO:0000256" key="7">
    <source>
        <dbReference type="PIRSR" id="PIRSR602401-1"/>
    </source>
</evidence>
<dbReference type="OrthoDB" id="10029320at2759"/>
<dbReference type="GO" id="GO:0004497">
    <property type="term" value="F:monooxygenase activity"/>
    <property type="evidence" value="ECO:0007669"/>
    <property type="project" value="UniProtKB-KW"/>
</dbReference>
<dbReference type="PRINTS" id="PR00385">
    <property type="entry name" value="P450"/>
</dbReference>
<dbReference type="PANTHER" id="PTHR24291">
    <property type="entry name" value="CYTOCHROME P450 FAMILY 4"/>
    <property type="match status" value="1"/>
</dbReference>
<dbReference type="EMBL" id="JAPZBS010000009">
    <property type="protein sequence ID" value="KAJ5358348.1"/>
    <property type="molecule type" value="Genomic_DNA"/>
</dbReference>
<dbReference type="InterPro" id="IPR050196">
    <property type="entry name" value="Cytochrome_P450_Monoox"/>
</dbReference>
<keyword evidence="9" id="KW-1185">Reference proteome</keyword>
<dbReference type="AlphaFoldDB" id="A0A9W9RIU6"/>
<keyword evidence="5 7" id="KW-0408">Iron</keyword>
<evidence type="ECO:0000256" key="2">
    <source>
        <dbReference type="ARBA" id="ARBA00022617"/>
    </source>
</evidence>
<keyword evidence="3 7" id="KW-0479">Metal-binding</keyword>
<evidence type="ECO:0000256" key="1">
    <source>
        <dbReference type="ARBA" id="ARBA00010617"/>
    </source>
</evidence>
<evidence type="ECO:0000313" key="9">
    <source>
        <dbReference type="Proteomes" id="UP001147782"/>
    </source>
</evidence>
<evidence type="ECO:0000256" key="4">
    <source>
        <dbReference type="ARBA" id="ARBA00023002"/>
    </source>
</evidence>
<accession>A0A9W9RIU6</accession>
<keyword evidence="6" id="KW-0503">Monooxygenase</keyword>
<dbReference type="PANTHER" id="PTHR24291:SF50">
    <property type="entry name" value="BIFUNCTIONAL ALBAFLAVENONE MONOOXYGENASE_TERPENE SYNTHASE"/>
    <property type="match status" value="1"/>
</dbReference>
<comment type="cofactor">
    <cofactor evidence="7">
        <name>heme</name>
        <dbReference type="ChEBI" id="CHEBI:30413"/>
    </cofactor>
</comment>
<feature type="binding site" description="axial binding residue" evidence="7">
    <location>
        <position position="443"/>
    </location>
    <ligand>
        <name>heme</name>
        <dbReference type="ChEBI" id="CHEBI:30413"/>
    </ligand>
    <ligandPart>
        <name>Fe</name>
        <dbReference type="ChEBI" id="CHEBI:18248"/>
    </ligandPart>
</feature>
<keyword evidence="2 7" id="KW-0349">Heme</keyword>
<dbReference type="PRINTS" id="PR00463">
    <property type="entry name" value="EP450I"/>
</dbReference>
<comment type="caution">
    <text evidence="8">The sequence shown here is derived from an EMBL/GenBank/DDBJ whole genome shotgun (WGS) entry which is preliminary data.</text>
</comment>
<dbReference type="InterPro" id="IPR002401">
    <property type="entry name" value="Cyt_P450_E_grp-I"/>
</dbReference>
<dbReference type="Pfam" id="PF00067">
    <property type="entry name" value="p450"/>
    <property type="match status" value="1"/>
</dbReference>
<dbReference type="GO" id="GO:0016705">
    <property type="term" value="F:oxidoreductase activity, acting on paired donors, with incorporation or reduction of molecular oxygen"/>
    <property type="evidence" value="ECO:0007669"/>
    <property type="project" value="InterPro"/>
</dbReference>